<reference evidence="1 2" key="1">
    <citation type="submission" date="2021-03" db="EMBL/GenBank/DDBJ databases">
        <title>Sequencing the genomes of 1000 actinobacteria strains.</title>
        <authorList>
            <person name="Klenk H.-P."/>
        </authorList>
    </citation>
    <scope>NUCLEOTIDE SEQUENCE [LARGE SCALE GENOMIC DNA]</scope>
    <source>
        <strain evidence="1 2">DSM 18824</strain>
    </source>
</reference>
<keyword evidence="2" id="KW-1185">Reference proteome</keyword>
<organism evidence="1 2">
    <name type="scientific">Kribbella aluminosa</name>
    <dbReference type="NCBI Taxonomy" id="416017"/>
    <lineage>
        <taxon>Bacteria</taxon>
        <taxon>Bacillati</taxon>
        <taxon>Actinomycetota</taxon>
        <taxon>Actinomycetes</taxon>
        <taxon>Propionibacteriales</taxon>
        <taxon>Kribbellaceae</taxon>
        <taxon>Kribbella</taxon>
    </lineage>
</organism>
<sequence length="37" mass="4119">MPESTDLPALERTRLAHLVARRTPEAAARWSTARSPC</sequence>
<protein>
    <submittedName>
        <fullName evidence="1">Uncharacterized protein</fullName>
    </submittedName>
</protein>
<gene>
    <name evidence="1" type="ORF">JOF29_000275</name>
</gene>
<name>A0ABS4UC27_9ACTN</name>
<accession>A0ABS4UC27</accession>
<dbReference type="Proteomes" id="UP000755585">
    <property type="component" value="Unassembled WGS sequence"/>
</dbReference>
<evidence type="ECO:0000313" key="1">
    <source>
        <dbReference type="EMBL" id="MBP2349192.1"/>
    </source>
</evidence>
<dbReference type="EMBL" id="JAGINT010000001">
    <property type="protein sequence ID" value="MBP2349192.1"/>
    <property type="molecule type" value="Genomic_DNA"/>
</dbReference>
<evidence type="ECO:0000313" key="2">
    <source>
        <dbReference type="Proteomes" id="UP000755585"/>
    </source>
</evidence>
<proteinExistence type="predicted"/>
<comment type="caution">
    <text evidence="1">The sequence shown here is derived from an EMBL/GenBank/DDBJ whole genome shotgun (WGS) entry which is preliminary data.</text>
</comment>